<dbReference type="EMBL" id="JAUIZM010000012">
    <property type="protein sequence ID" value="KAK1353822.1"/>
    <property type="molecule type" value="Genomic_DNA"/>
</dbReference>
<dbReference type="EMBL" id="JAUIZM010000012">
    <property type="protein sequence ID" value="KAK1353826.1"/>
    <property type="molecule type" value="Genomic_DNA"/>
</dbReference>
<gene>
    <name evidence="2" type="ORF">POM88_052187</name>
    <name evidence="3" type="ORF">POM88_052191</name>
</gene>
<dbReference type="AlphaFoldDB" id="A0AAD8GSK5"/>
<dbReference type="Proteomes" id="UP001237642">
    <property type="component" value="Unassembled WGS sequence"/>
</dbReference>
<sequence>MFSCKKQQTQQTKKRKSTRDDEADYVMMTCRKRAVKSRTVCASNVFDDLFVWEKKIVQDGFSSTKAFLKEEWVKDDGKNDQTGTGEETGDNFEMMSMGVMEEGDALSGY</sequence>
<evidence type="ECO:0000313" key="2">
    <source>
        <dbReference type="EMBL" id="KAK1353822.1"/>
    </source>
</evidence>
<evidence type="ECO:0000313" key="3">
    <source>
        <dbReference type="EMBL" id="KAK1353826.1"/>
    </source>
</evidence>
<name>A0AAD8GSK5_9APIA</name>
<protein>
    <submittedName>
        <fullName evidence="3">Uncharacterized protein</fullName>
    </submittedName>
</protein>
<feature type="region of interest" description="Disordered" evidence="1">
    <location>
        <begin position="1"/>
        <end position="20"/>
    </location>
</feature>
<proteinExistence type="predicted"/>
<keyword evidence="4" id="KW-1185">Reference proteome</keyword>
<feature type="region of interest" description="Disordered" evidence="1">
    <location>
        <begin position="75"/>
        <end position="95"/>
    </location>
</feature>
<organism evidence="3 4">
    <name type="scientific">Heracleum sosnowskyi</name>
    <dbReference type="NCBI Taxonomy" id="360622"/>
    <lineage>
        <taxon>Eukaryota</taxon>
        <taxon>Viridiplantae</taxon>
        <taxon>Streptophyta</taxon>
        <taxon>Embryophyta</taxon>
        <taxon>Tracheophyta</taxon>
        <taxon>Spermatophyta</taxon>
        <taxon>Magnoliopsida</taxon>
        <taxon>eudicotyledons</taxon>
        <taxon>Gunneridae</taxon>
        <taxon>Pentapetalae</taxon>
        <taxon>asterids</taxon>
        <taxon>campanulids</taxon>
        <taxon>Apiales</taxon>
        <taxon>Apiaceae</taxon>
        <taxon>Apioideae</taxon>
        <taxon>apioid superclade</taxon>
        <taxon>Tordylieae</taxon>
        <taxon>Tordyliinae</taxon>
        <taxon>Heracleum</taxon>
    </lineage>
</organism>
<evidence type="ECO:0000313" key="4">
    <source>
        <dbReference type="Proteomes" id="UP001237642"/>
    </source>
</evidence>
<accession>A0AAD8GSK5</accession>
<evidence type="ECO:0000256" key="1">
    <source>
        <dbReference type="SAM" id="MobiDB-lite"/>
    </source>
</evidence>
<comment type="caution">
    <text evidence="3">The sequence shown here is derived from an EMBL/GenBank/DDBJ whole genome shotgun (WGS) entry which is preliminary data.</text>
</comment>
<feature type="compositionally biased region" description="Low complexity" evidence="1">
    <location>
        <begin position="1"/>
        <end position="11"/>
    </location>
</feature>
<reference evidence="3" key="1">
    <citation type="submission" date="2023-02" db="EMBL/GenBank/DDBJ databases">
        <title>Genome of toxic invasive species Heracleum sosnowskyi carries increased number of genes despite the absence of recent whole-genome duplications.</title>
        <authorList>
            <person name="Schelkunov M."/>
            <person name="Shtratnikova V."/>
            <person name="Makarenko M."/>
            <person name="Klepikova A."/>
            <person name="Omelchenko D."/>
            <person name="Novikova G."/>
            <person name="Obukhova E."/>
            <person name="Bogdanov V."/>
            <person name="Penin A."/>
            <person name="Logacheva M."/>
        </authorList>
    </citation>
    <scope>NUCLEOTIDE SEQUENCE</scope>
    <source>
        <strain evidence="3">Hsosn_3</strain>
        <tissue evidence="3">Leaf</tissue>
    </source>
</reference>
<reference evidence="3" key="2">
    <citation type="submission" date="2023-05" db="EMBL/GenBank/DDBJ databases">
        <authorList>
            <person name="Schelkunov M.I."/>
        </authorList>
    </citation>
    <scope>NUCLEOTIDE SEQUENCE</scope>
    <source>
        <strain evidence="3">Hsosn_3</strain>
        <tissue evidence="3">Leaf</tissue>
    </source>
</reference>